<dbReference type="GO" id="GO:0044780">
    <property type="term" value="P:bacterial-type flagellum assembly"/>
    <property type="evidence" value="ECO:0007669"/>
    <property type="project" value="InterPro"/>
</dbReference>
<dbReference type="GO" id="GO:0003677">
    <property type="term" value="F:DNA binding"/>
    <property type="evidence" value="ECO:0007669"/>
    <property type="project" value="UniProtKB-UniRule"/>
</dbReference>
<dbReference type="GO" id="GO:0045893">
    <property type="term" value="P:positive regulation of DNA-templated transcription"/>
    <property type="evidence" value="ECO:0007669"/>
    <property type="project" value="InterPro"/>
</dbReference>
<evidence type="ECO:0000256" key="4">
    <source>
        <dbReference type="ARBA" id="ARBA00023125"/>
    </source>
</evidence>
<evidence type="ECO:0000256" key="8">
    <source>
        <dbReference type="ARBA" id="ARBA00025431"/>
    </source>
</evidence>
<keyword evidence="7 9" id="KW-0804">Transcription</keyword>
<dbReference type="AlphaFoldDB" id="A0A2T0XLE7"/>
<keyword evidence="10" id="KW-0282">Flagellum</keyword>
<comment type="subcellular location">
    <subcellularLocation>
        <location evidence="9">Cytoplasm</location>
    </subcellularLocation>
</comment>
<dbReference type="InterPro" id="IPR023559">
    <property type="entry name" value="Flagellar_FlhD"/>
</dbReference>
<evidence type="ECO:0000256" key="3">
    <source>
        <dbReference type="ARBA" id="ARBA00023015"/>
    </source>
</evidence>
<evidence type="ECO:0000313" key="10">
    <source>
        <dbReference type="EMBL" id="PRY99701.1"/>
    </source>
</evidence>
<evidence type="ECO:0000256" key="1">
    <source>
        <dbReference type="ARBA" id="ARBA00022490"/>
    </source>
</evidence>
<dbReference type="Pfam" id="PF05247">
    <property type="entry name" value="FlhD"/>
    <property type="match status" value="1"/>
</dbReference>
<comment type="caution">
    <text evidence="9">Lacks conserved residue(s) required for the propagation of feature annotation.</text>
</comment>
<dbReference type="SUPFAM" id="SSF63592">
    <property type="entry name" value="Flagellar transcriptional activator FlhD"/>
    <property type="match status" value="1"/>
</dbReference>
<dbReference type="NCBIfam" id="NF002783">
    <property type="entry name" value="PRK02909.1-1"/>
    <property type="match status" value="1"/>
</dbReference>
<comment type="domain">
    <text evidence="9">The C-terminal region contains a putative helix-turn-helix (HTH) motif, suggesting that this region may bind DNA.</text>
</comment>
<keyword evidence="1 9" id="KW-0963">Cytoplasm</keyword>
<dbReference type="Proteomes" id="UP000238308">
    <property type="component" value="Unassembled WGS sequence"/>
</dbReference>
<keyword evidence="10" id="KW-0966">Cell projection</keyword>
<evidence type="ECO:0000256" key="9">
    <source>
        <dbReference type="HAMAP-Rule" id="MF_00725"/>
    </source>
</evidence>
<protein>
    <recommendedName>
        <fullName evidence="9">Flagellar transcriptional regulator FlhD</fullName>
    </recommendedName>
</protein>
<keyword evidence="10" id="KW-0969">Cilium</keyword>
<comment type="similarity">
    <text evidence="9">Belongs to the FlhD family.</text>
</comment>
<evidence type="ECO:0000256" key="5">
    <source>
        <dbReference type="ARBA" id="ARBA00023157"/>
    </source>
</evidence>
<dbReference type="EMBL" id="PVTV01000011">
    <property type="protein sequence ID" value="PRY99701.1"/>
    <property type="molecule type" value="Genomic_DNA"/>
</dbReference>
<name>A0A2T0XLE7_9BURK</name>
<keyword evidence="4 9" id="KW-0238">DNA-binding</keyword>
<dbReference type="HAMAP" id="MF_00725">
    <property type="entry name" value="FlhD"/>
    <property type="match status" value="1"/>
</dbReference>
<dbReference type="GO" id="GO:1902208">
    <property type="term" value="P:regulation of bacterial-type flagellum assembly"/>
    <property type="evidence" value="ECO:0007669"/>
    <property type="project" value="UniProtKB-UniRule"/>
</dbReference>
<accession>A0A2T0XLE7</accession>
<gene>
    <name evidence="9" type="primary">flhD</name>
    <name evidence="10" type="ORF">BCM14_1154</name>
</gene>
<keyword evidence="11" id="KW-1185">Reference proteome</keyword>
<dbReference type="RefSeq" id="WP_259673436.1">
    <property type="nucleotide sequence ID" value="NZ_PVTV01000011.1"/>
</dbReference>
<organism evidence="10 11">
    <name type="scientific">Jezberella montanilacus</name>
    <dbReference type="NCBI Taxonomy" id="323426"/>
    <lineage>
        <taxon>Bacteria</taxon>
        <taxon>Pseudomonadati</taxon>
        <taxon>Pseudomonadota</taxon>
        <taxon>Betaproteobacteria</taxon>
        <taxon>Burkholderiales</taxon>
        <taxon>Alcaligenaceae</taxon>
        <taxon>Jezberella</taxon>
    </lineage>
</organism>
<proteinExistence type="inferred from homology"/>
<keyword evidence="2 9" id="KW-1005">Bacterial flagellum biogenesis</keyword>
<dbReference type="GO" id="GO:0005737">
    <property type="term" value="C:cytoplasm"/>
    <property type="evidence" value="ECO:0007669"/>
    <property type="project" value="UniProtKB-SubCell"/>
</dbReference>
<evidence type="ECO:0000256" key="6">
    <source>
        <dbReference type="ARBA" id="ARBA00023159"/>
    </source>
</evidence>
<evidence type="ECO:0000256" key="7">
    <source>
        <dbReference type="ARBA" id="ARBA00023163"/>
    </source>
</evidence>
<comment type="function">
    <text evidence="8 9">Functions in complex with FlhC as a master transcriptional regulator that regulates transcription of several flagellar and non-flagellar operons by binding to their promoter region. Activates expression of class 2 flagellar genes, including fliA, which is a flagellum-specific sigma factor that turns on the class 3 genes. Also regulates genes whose products function in a variety of physiological pathways.</text>
</comment>
<keyword evidence="5" id="KW-1015">Disulfide bond</keyword>
<comment type="subunit">
    <text evidence="9">Homodimer; disulfide-linked. Forms a heterohexamer composed of two FlhC and four FlhD subunits. Each FlhC binds a FlhD dimer, forming a heterotrimer, and a hexamer assembles by dimerization of two heterotrimers.</text>
</comment>
<evidence type="ECO:0000256" key="2">
    <source>
        <dbReference type="ARBA" id="ARBA00022795"/>
    </source>
</evidence>
<keyword evidence="6 9" id="KW-0010">Activator</keyword>
<keyword evidence="3 9" id="KW-0805">Transcription regulation</keyword>
<evidence type="ECO:0000313" key="11">
    <source>
        <dbReference type="Proteomes" id="UP000238308"/>
    </source>
</evidence>
<comment type="caution">
    <text evidence="10">The sequence shown here is derived from an EMBL/GenBank/DDBJ whole genome shotgun (WGS) entry which is preliminary data.</text>
</comment>
<sequence length="110" mass="12268">MSQLDQMQEQMMAEIRDANLNYLILAQQMIRTDKASAIYRLGVSKDIADMLDTLSNSQLIKLSSSSVMLTRFRFDDATILEMLTHHNKGYAQAMAHSAILMAGQAVESVA</sequence>
<dbReference type="Gene3D" id="1.10.4000.10">
    <property type="entry name" value="Flagellar transcriptional activator FlhD"/>
    <property type="match status" value="1"/>
</dbReference>
<reference evidence="10 11" key="1">
    <citation type="submission" date="2018-03" db="EMBL/GenBank/DDBJ databases">
        <title>Genomic Encyclopedia of Type Strains, Phase III (KMG-III): the genomes of soil and plant-associated and newly described type strains.</title>
        <authorList>
            <person name="Whitman W."/>
        </authorList>
    </citation>
    <scope>NUCLEOTIDE SEQUENCE [LARGE SCALE GENOMIC DNA]</scope>
    <source>
        <strain evidence="10 11">MWH-P2sevCIIIb</strain>
    </source>
</reference>
<dbReference type="InterPro" id="IPR036194">
    <property type="entry name" value="FlhD_sf"/>
</dbReference>